<dbReference type="Pfam" id="PF01797">
    <property type="entry name" value="Y1_Tnp"/>
    <property type="match status" value="1"/>
</dbReference>
<dbReference type="InterPro" id="IPR036515">
    <property type="entry name" value="Transposase_17_sf"/>
</dbReference>
<gene>
    <name evidence="2" type="primary">tnpA</name>
    <name evidence="2" type="ORF">E1202_18110</name>
</gene>
<proteinExistence type="predicted"/>
<dbReference type="SMART" id="SM01321">
    <property type="entry name" value="Y1_Tnp"/>
    <property type="match status" value="1"/>
</dbReference>
<dbReference type="EMBL" id="SMLA01000027">
    <property type="protein sequence ID" value="TDD86764.1"/>
    <property type="molecule type" value="Genomic_DNA"/>
</dbReference>
<dbReference type="NCBIfam" id="NF033573">
    <property type="entry name" value="transpos_IS200"/>
    <property type="match status" value="1"/>
</dbReference>
<dbReference type="InterPro" id="IPR002686">
    <property type="entry name" value="Transposase_17"/>
</dbReference>
<sequence length="221" mass="25002">MYLRCRLHPYPTPGQQSALVRAFGCARVVFNDRIAARRDAYSAGEMFPTASELSKRLITNAKKTPKRGWFAEVSASILQQALRDADRAYRSYFESLVGRACSVGVPRYKSHRDRRQAVRFTNNAGRLVMAGGRLRLPKGAWLVELETMPDHVHLIVEVDPQYGVHKLVKAVKGRRSCVLRIDFPWLRSKLPTLWTNSYFAATVGGASLSATRRFVDHLKAR</sequence>
<dbReference type="GO" id="GO:0006313">
    <property type="term" value="P:DNA transposition"/>
    <property type="evidence" value="ECO:0007669"/>
    <property type="project" value="InterPro"/>
</dbReference>
<dbReference type="Gene3D" id="3.30.70.1290">
    <property type="entry name" value="Transposase IS200-like"/>
    <property type="match status" value="1"/>
</dbReference>
<evidence type="ECO:0000313" key="3">
    <source>
        <dbReference type="Proteomes" id="UP000294723"/>
    </source>
</evidence>
<accession>A0A4R5BRX1</accession>
<reference evidence="2 3" key="1">
    <citation type="submission" date="2019-03" db="EMBL/GenBank/DDBJ databases">
        <title>Draft genome sequences of novel Actinobacteria.</title>
        <authorList>
            <person name="Sahin N."/>
            <person name="Ay H."/>
            <person name="Saygin H."/>
        </authorList>
    </citation>
    <scope>NUCLEOTIDE SEQUENCE [LARGE SCALE GENOMIC DNA]</scope>
    <source>
        <strain evidence="2 3">5K548</strain>
    </source>
</reference>
<dbReference type="PANTHER" id="PTHR33360">
    <property type="entry name" value="TRANSPOSASE FOR INSERTION SEQUENCE ELEMENT IS200"/>
    <property type="match status" value="1"/>
</dbReference>
<dbReference type="InterPro" id="IPR021027">
    <property type="entry name" value="Transposase_put_HTH"/>
</dbReference>
<dbReference type="AlphaFoldDB" id="A0A4R5BRX1"/>
<dbReference type="GO" id="GO:0003677">
    <property type="term" value="F:DNA binding"/>
    <property type="evidence" value="ECO:0007669"/>
    <property type="project" value="InterPro"/>
</dbReference>
<evidence type="ECO:0000259" key="1">
    <source>
        <dbReference type="SMART" id="SM01321"/>
    </source>
</evidence>
<dbReference type="PANTHER" id="PTHR33360:SF2">
    <property type="entry name" value="TRANSPOSASE FOR INSERTION SEQUENCE ELEMENT IS200"/>
    <property type="match status" value="1"/>
</dbReference>
<evidence type="ECO:0000313" key="2">
    <source>
        <dbReference type="EMBL" id="TDD86764.1"/>
    </source>
</evidence>
<dbReference type="SUPFAM" id="SSF143422">
    <property type="entry name" value="Transposase IS200-like"/>
    <property type="match status" value="1"/>
</dbReference>
<keyword evidence="3" id="KW-1185">Reference proteome</keyword>
<name>A0A4R5BRX1_9PSEU</name>
<dbReference type="Proteomes" id="UP000294723">
    <property type="component" value="Unassembled WGS sequence"/>
</dbReference>
<comment type="caution">
    <text evidence="2">The sequence shown here is derived from an EMBL/GenBank/DDBJ whole genome shotgun (WGS) entry which is preliminary data.</text>
</comment>
<feature type="domain" description="Transposase IS200-like" evidence="1">
    <location>
        <begin position="105"/>
        <end position="218"/>
    </location>
</feature>
<protein>
    <submittedName>
        <fullName evidence="2">IS200/IS605 family transposase</fullName>
    </submittedName>
</protein>
<dbReference type="GO" id="GO:0004803">
    <property type="term" value="F:transposase activity"/>
    <property type="evidence" value="ECO:0007669"/>
    <property type="project" value="InterPro"/>
</dbReference>
<organism evidence="2 3">
    <name type="scientific">Saccharopolyspora karakumensis</name>
    <dbReference type="NCBI Taxonomy" id="2530386"/>
    <lineage>
        <taxon>Bacteria</taxon>
        <taxon>Bacillati</taxon>
        <taxon>Actinomycetota</taxon>
        <taxon>Actinomycetes</taxon>
        <taxon>Pseudonocardiales</taxon>
        <taxon>Pseudonocardiaceae</taxon>
        <taxon>Saccharopolyspora</taxon>
    </lineage>
</organism>
<dbReference type="Pfam" id="PF12323">
    <property type="entry name" value="HTH_OrfB_IS605"/>
    <property type="match status" value="1"/>
</dbReference>